<proteinExistence type="predicted"/>
<gene>
    <name evidence="1" type="ORF">IE53DRAFT_380124</name>
</gene>
<organism evidence="1 2">
    <name type="scientific">Violaceomyces palustris</name>
    <dbReference type="NCBI Taxonomy" id="1673888"/>
    <lineage>
        <taxon>Eukaryota</taxon>
        <taxon>Fungi</taxon>
        <taxon>Dikarya</taxon>
        <taxon>Basidiomycota</taxon>
        <taxon>Ustilaginomycotina</taxon>
        <taxon>Ustilaginomycetes</taxon>
        <taxon>Violaceomycetales</taxon>
        <taxon>Violaceomycetaceae</taxon>
        <taxon>Violaceomyces</taxon>
    </lineage>
</organism>
<evidence type="ECO:0000313" key="2">
    <source>
        <dbReference type="Proteomes" id="UP000245626"/>
    </source>
</evidence>
<reference evidence="1 2" key="1">
    <citation type="journal article" date="2018" name="Mol. Biol. Evol.">
        <title>Broad Genomic Sampling Reveals a Smut Pathogenic Ancestry of the Fungal Clade Ustilaginomycotina.</title>
        <authorList>
            <person name="Kijpornyongpan T."/>
            <person name="Mondo S.J."/>
            <person name="Barry K."/>
            <person name="Sandor L."/>
            <person name="Lee J."/>
            <person name="Lipzen A."/>
            <person name="Pangilinan J."/>
            <person name="LaButti K."/>
            <person name="Hainaut M."/>
            <person name="Henrissat B."/>
            <person name="Grigoriev I.V."/>
            <person name="Spatafora J.W."/>
            <person name="Aime M.C."/>
        </authorList>
    </citation>
    <scope>NUCLEOTIDE SEQUENCE [LARGE SCALE GENOMIC DNA]</scope>
    <source>
        <strain evidence="1 2">SA 807</strain>
    </source>
</reference>
<dbReference type="EMBL" id="KZ819983">
    <property type="protein sequence ID" value="PWN49981.1"/>
    <property type="molecule type" value="Genomic_DNA"/>
</dbReference>
<dbReference type="Proteomes" id="UP000245626">
    <property type="component" value="Unassembled WGS sequence"/>
</dbReference>
<evidence type="ECO:0000313" key="1">
    <source>
        <dbReference type="EMBL" id="PWN49981.1"/>
    </source>
</evidence>
<keyword evidence="2" id="KW-1185">Reference proteome</keyword>
<sequence length="83" mass="8804">MQPSSWTGLVRRQLSPQAVTGVTDSIGQGGKKAGDAIKQSAAKLSTTQLIMVVVFSLLLFAGSILASVEARQASEEDWSFPRP</sequence>
<name>A0ACD0NW24_9BASI</name>
<accession>A0ACD0NW24</accession>
<protein>
    <submittedName>
        <fullName evidence="1">Uncharacterized protein</fullName>
    </submittedName>
</protein>